<protein>
    <recommendedName>
        <fullName evidence="3">Membrane or secreted protein</fullName>
    </recommendedName>
</protein>
<gene>
    <name evidence="1" type="ORF">ACFFUR_03615</name>
</gene>
<proteinExistence type="predicted"/>
<organism evidence="1 2">
    <name type="scientific">Echinicola jeungdonensis</name>
    <dbReference type="NCBI Taxonomy" id="709343"/>
    <lineage>
        <taxon>Bacteria</taxon>
        <taxon>Pseudomonadati</taxon>
        <taxon>Bacteroidota</taxon>
        <taxon>Cytophagia</taxon>
        <taxon>Cytophagales</taxon>
        <taxon>Cyclobacteriaceae</taxon>
        <taxon>Echinicola</taxon>
    </lineage>
</organism>
<comment type="caution">
    <text evidence="1">The sequence shown here is derived from an EMBL/GenBank/DDBJ whole genome shotgun (WGS) entry which is preliminary data.</text>
</comment>
<sequence length="248" mass="28460">MKNLLFLPFMMIVFGVFAQDLEGAWKLTHLNGEPVKDRECVKIYQDGYFAFGIKTSDNNHFLNAGGGLYSIEGEEYKETFDFYTENPELVGSTQDYTMDFVDEKLVLSSRRMGKNYIEIWEKISEREDPLDGTWVITGRKRDGEIQTMTPGDRRTIKILGGGRFQWIAFNSATGEFSGTGGGNYTAQNGKYTEYIEFFSKDDSRVGASLGFNYEIKNGDWHHMGLSSKGDPIYEIWSDYRKTYLEKQK</sequence>
<evidence type="ECO:0008006" key="3">
    <source>
        <dbReference type="Google" id="ProtNLM"/>
    </source>
</evidence>
<name>A0ABV5J3U1_9BACT</name>
<evidence type="ECO:0000313" key="1">
    <source>
        <dbReference type="EMBL" id="MFB9210880.1"/>
    </source>
</evidence>
<evidence type="ECO:0000313" key="2">
    <source>
        <dbReference type="Proteomes" id="UP001589654"/>
    </source>
</evidence>
<dbReference type="RefSeq" id="WP_290247426.1">
    <property type="nucleotide sequence ID" value="NZ_JAUFQT010000001.1"/>
</dbReference>
<dbReference type="Proteomes" id="UP001589654">
    <property type="component" value="Unassembled WGS sequence"/>
</dbReference>
<keyword evidence="2" id="KW-1185">Reference proteome</keyword>
<dbReference type="EMBL" id="JBHMEW010000011">
    <property type="protein sequence ID" value="MFB9210880.1"/>
    <property type="molecule type" value="Genomic_DNA"/>
</dbReference>
<dbReference type="Gene3D" id="2.40.128.490">
    <property type="entry name" value="Uncharacterised protein PF14869, DUF4488"/>
    <property type="match status" value="2"/>
</dbReference>
<reference evidence="1 2" key="1">
    <citation type="submission" date="2024-09" db="EMBL/GenBank/DDBJ databases">
        <authorList>
            <person name="Sun Q."/>
            <person name="Mori K."/>
        </authorList>
    </citation>
    <scope>NUCLEOTIDE SEQUENCE [LARGE SCALE GENOMIC DNA]</scope>
    <source>
        <strain evidence="1 2">CECT 7682</strain>
    </source>
</reference>
<accession>A0ABV5J3U1</accession>